<dbReference type="GO" id="GO:0008237">
    <property type="term" value="F:metallopeptidase activity"/>
    <property type="evidence" value="ECO:0007669"/>
    <property type="project" value="UniProtKB-KW"/>
</dbReference>
<keyword evidence="1" id="KW-1133">Transmembrane helix</keyword>
<evidence type="ECO:0000259" key="2">
    <source>
        <dbReference type="Pfam" id="PF02517"/>
    </source>
</evidence>
<feature type="transmembrane region" description="Helical" evidence="1">
    <location>
        <begin position="34"/>
        <end position="53"/>
    </location>
</feature>
<dbReference type="EMBL" id="WUUL01000002">
    <property type="protein sequence ID" value="MXQ52963.1"/>
    <property type="molecule type" value="Genomic_DNA"/>
</dbReference>
<keyword evidence="3" id="KW-0482">Metalloprotease</keyword>
<keyword evidence="3" id="KW-0378">Hydrolase</keyword>
<feature type="transmembrane region" description="Helical" evidence="1">
    <location>
        <begin position="224"/>
        <end position="244"/>
    </location>
</feature>
<keyword evidence="1" id="KW-0812">Transmembrane</keyword>
<evidence type="ECO:0000313" key="4">
    <source>
        <dbReference type="Proteomes" id="UP000430692"/>
    </source>
</evidence>
<feature type="transmembrane region" description="Helical" evidence="1">
    <location>
        <begin position="299"/>
        <end position="318"/>
    </location>
</feature>
<protein>
    <submittedName>
        <fullName evidence="3">CPBP family intramembrane metalloprotease</fullName>
    </submittedName>
</protein>
<feature type="transmembrane region" description="Helical" evidence="1">
    <location>
        <begin position="275"/>
        <end position="292"/>
    </location>
</feature>
<evidence type="ECO:0000256" key="1">
    <source>
        <dbReference type="SAM" id="Phobius"/>
    </source>
</evidence>
<comment type="caution">
    <text evidence="3">The sequence shown here is derived from an EMBL/GenBank/DDBJ whole genome shotgun (WGS) entry which is preliminary data.</text>
</comment>
<dbReference type="GO" id="GO:0006508">
    <property type="term" value="P:proteolysis"/>
    <property type="evidence" value="ECO:0007669"/>
    <property type="project" value="UniProtKB-KW"/>
</dbReference>
<feature type="transmembrane region" description="Helical" evidence="1">
    <location>
        <begin position="6"/>
        <end position="22"/>
    </location>
</feature>
<feature type="transmembrane region" description="Helical" evidence="1">
    <location>
        <begin position="144"/>
        <end position="162"/>
    </location>
</feature>
<name>A0A6I4VPH4_9BACL</name>
<feature type="transmembrane region" description="Helical" evidence="1">
    <location>
        <begin position="73"/>
        <end position="94"/>
    </location>
</feature>
<accession>A0A6I4VPH4</accession>
<feature type="transmembrane region" description="Helical" evidence="1">
    <location>
        <begin position="251"/>
        <end position="269"/>
    </location>
</feature>
<dbReference type="RefSeq" id="WP_160800301.1">
    <property type="nucleotide sequence ID" value="NZ_WUUL01000002.1"/>
</dbReference>
<sequence length="323" mass="35643">MFEIILQLAPFLLLFLFLQFGVKHRTNHPILYEWIIRIIYTIIIIGYAFVAIYNFPAFLVIDQFGEKETLQSVALAIVSIAALLIFIPPIRRLISRSISIDPDNSVHTVSLSLTFLVFHVYILTAFSLEELIEEASQGTTISTLWTQDILLALIALAGVGWLQKRNTKETFARLGLVRPTARLFITGIAIAMGFVVINVILEQLASIIGIGIDPNVDKVTDQELGPLFSTIPGILTLGLAAALGEELIFRGAILPRFGLIYTSILFTLVHANYGLSVATLIVFVLAISLGILRQRYSTTLTMITHASYNIILGLLALIGSQFT</sequence>
<dbReference type="GO" id="GO:0004175">
    <property type="term" value="F:endopeptidase activity"/>
    <property type="evidence" value="ECO:0007669"/>
    <property type="project" value="UniProtKB-ARBA"/>
</dbReference>
<dbReference type="AlphaFoldDB" id="A0A6I4VPH4"/>
<feature type="transmembrane region" description="Helical" evidence="1">
    <location>
        <begin position="183"/>
        <end position="212"/>
    </location>
</feature>
<reference evidence="3 4" key="1">
    <citation type="submission" date="2019-12" db="EMBL/GenBank/DDBJ databases">
        <title>Whole-genome analyses of novel actinobacteria.</title>
        <authorList>
            <person name="Sahin N."/>
            <person name="Saygin H."/>
        </authorList>
    </citation>
    <scope>NUCLEOTIDE SEQUENCE [LARGE SCALE GENOMIC DNA]</scope>
    <source>
        <strain evidence="3 4">KC615</strain>
    </source>
</reference>
<keyword evidence="1" id="KW-0472">Membrane</keyword>
<organism evidence="3 4">
    <name type="scientific">Shimazuella alba</name>
    <dbReference type="NCBI Taxonomy" id="2690964"/>
    <lineage>
        <taxon>Bacteria</taxon>
        <taxon>Bacillati</taxon>
        <taxon>Bacillota</taxon>
        <taxon>Bacilli</taxon>
        <taxon>Bacillales</taxon>
        <taxon>Thermoactinomycetaceae</taxon>
        <taxon>Shimazuella</taxon>
    </lineage>
</organism>
<feature type="transmembrane region" description="Helical" evidence="1">
    <location>
        <begin position="106"/>
        <end position="124"/>
    </location>
</feature>
<gene>
    <name evidence="3" type="ORF">GSM42_04280</name>
</gene>
<proteinExistence type="predicted"/>
<feature type="domain" description="CAAX prenyl protease 2/Lysostaphin resistance protein A-like" evidence="2">
    <location>
        <begin position="230"/>
        <end position="311"/>
    </location>
</feature>
<keyword evidence="4" id="KW-1185">Reference proteome</keyword>
<dbReference type="GO" id="GO:0080120">
    <property type="term" value="P:CAAX-box protein maturation"/>
    <property type="evidence" value="ECO:0007669"/>
    <property type="project" value="UniProtKB-ARBA"/>
</dbReference>
<dbReference type="InterPro" id="IPR003675">
    <property type="entry name" value="Rce1/LyrA-like_dom"/>
</dbReference>
<keyword evidence="3" id="KW-0645">Protease</keyword>
<evidence type="ECO:0000313" key="3">
    <source>
        <dbReference type="EMBL" id="MXQ52963.1"/>
    </source>
</evidence>
<dbReference type="Proteomes" id="UP000430692">
    <property type="component" value="Unassembled WGS sequence"/>
</dbReference>
<dbReference type="Pfam" id="PF02517">
    <property type="entry name" value="Rce1-like"/>
    <property type="match status" value="1"/>
</dbReference>